<evidence type="ECO:0000313" key="1">
    <source>
        <dbReference type="EMBL" id="KAJ5470927.1"/>
    </source>
</evidence>
<reference evidence="1" key="1">
    <citation type="submission" date="2022-12" db="EMBL/GenBank/DDBJ databases">
        <authorList>
            <person name="Petersen C."/>
        </authorList>
    </citation>
    <scope>NUCLEOTIDE SEQUENCE</scope>
    <source>
        <strain evidence="1">IBT 17660</strain>
    </source>
</reference>
<dbReference type="Proteomes" id="UP001147760">
    <property type="component" value="Unassembled WGS sequence"/>
</dbReference>
<dbReference type="Gene3D" id="3.30.560.10">
    <property type="entry name" value="Glucose Oxidase, domain 3"/>
    <property type="match status" value="1"/>
</dbReference>
<accession>A0A9W9WPL2</accession>
<reference evidence="1" key="2">
    <citation type="journal article" date="2023" name="IMA Fungus">
        <title>Comparative genomic study of the Penicillium genus elucidates a diverse pangenome and 15 lateral gene transfer events.</title>
        <authorList>
            <person name="Petersen C."/>
            <person name="Sorensen T."/>
            <person name="Nielsen M.R."/>
            <person name="Sondergaard T.E."/>
            <person name="Sorensen J.L."/>
            <person name="Fitzpatrick D.A."/>
            <person name="Frisvad J.C."/>
            <person name="Nielsen K.L."/>
        </authorList>
    </citation>
    <scope>NUCLEOTIDE SEQUENCE</scope>
    <source>
        <strain evidence="1">IBT 17660</strain>
    </source>
</reference>
<comment type="caution">
    <text evidence="1">The sequence shown here is derived from an EMBL/GenBank/DDBJ whole genome shotgun (WGS) entry which is preliminary data.</text>
</comment>
<protein>
    <submittedName>
        <fullName evidence="1">Uncharacterized protein</fullName>
    </submittedName>
</protein>
<keyword evidence="2" id="KW-1185">Reference proteome</keyword>
<dbReference type="EMBL" id="JAPWDO010000005">
    <property type="protein sequence ID" value="KAJ5470927.1"/>
    <property type="molecule type" value="Genomic_DNA"/>
</dbReference>
<name>A0A9W9WPL2_9EURO</name>
<proteinExistence type="predicted"/>
<gene>
    <name evidence="1" type="ORF">N7530_008284</name>
</gene>
<organism evidence="1 2">
    <name type="scientific">Penicillium desertorum</name>
    <dbReference type="NCBI Taxonomy" id="1303715"/>
    <lineage>
        <taxon>Eukaryota</taxon>
        <taxon>Fungi</taxon>
        <taxon>Dikarya</taxon>
        <taxon>Ascomycota</taxon>
        <taxon>Pezizomycotina</taxon>
        <taxon>Eurotiomycetes</taxon>
        <taxon>Eurotiomycetidae</taxon>
        <taxon>Eurotiales</taxon>
        <taxon>Aspergillaceae</taxon>
        <taxon>Penicillium</taxon>
    </lineage>
</organism>
<sequence length="81" mass="9073">MLPFRDILTNVWKSTGQPIKDINGNICNGQMVSLAHSVNLIYKGRRPGCFFCVPNKSNVAVFPQVHSKKLIIDNDDKACRV</sequence>
<evidence type="ECO:0000313" key="2">
    <source>
        <dbReference type="Proteomes" id="UP001147760"/>
    </source>
</evidence>
<dbReference type="AlphaFoldDB" id="A0A9W9WPL2"/>